<organism evidence="1">
    <name type="scientific">Siphoviridae sp. ct8LX107</name>
    <dbReference type="NCBI Taxonomy" id="2826169"/>
    <lineage>
        <taxon>Viruses</taxon>
        <taxon>Duplodnaviria</taxon>
        <taxon>Heunggongvirae</taxon>
        <taxon>Uroviricota</taxon>
        <taxon>Caudoviricetes</taxon>
    </lineage>
</organism>
<proteinExistence type="predicted"/>
<accession>A0A8S5QQJ4</accession>
<name>A0A8S5QQJ4_9CAUD</name>
<reference evidence="1" key="1">
    <citation type="journal article" date="2021" name="Proc. Natl. Acad. Sci. U.S.A.">
        <title>A Catalog of Tens of Thousands of Viruses from Human Metagenomes Reveals Hidden Associations with Chronic Diseases.</title>
        <authorList>
            <person name="Tisza M.J."/>
            <person name="Buck C.B."/>
        </authorList>
    </citation>
    <scope>NUCLEOTIDE SEQUENCE</scope>
    <source>
        <strain evidence="1">Ct8LX107</strain>
    </source>
</reference>
<dbReference type="EMBL" id="BK015706">
    <property type="protein sequence ID" value="DAE21073.1"/>
    <property type="molecule type" value="Genomic_DNA"/>
</dbReference>
<sequence length="144" mass="16784">MTIQKLLDGLRAAVTTHSTLTLVLVYLALNLVEIAPIKVQPLSWMFRGLRKALVGSLEERMSRIEAKNDLEFAKISRARIQRFSDECYNSVKHSKEHFEQVFDDVKSYETYCKAHPEFENHKTVEAVEIIKNAYHKCLQERKFL</sequence>
<evidence type="ECO:0000313" key="1">
    <source>
        <dbReference type="EMBL" id="DAE21073.1"/>
    </source>
</evidence>
<protein>
    <submittedName>
        <fullName evidence="1">Uncharacterized protein</fullName>
    </submittedName>
</protein>